<evidence type="ECO:0000313" key="3">
    <source>
        <dbReference type="EMBL" id="ABS56166.1"/>
    </source>
</evidence>
<dbReference type="PANTHER" id="PTHR46558">
    <property type="entry name" value="TRACRIPTIONAL REGULATORY PROTEIN-RELATED-RELATED"/>
    <property type="match status" value="1"/>
</dbReference>
<dbReference type="InterPro" id="IPR001387">
    <property type="entry name" value="Cro/C1-type_HTH"/>
</dbReference>
<dbReference type="AlphaFoldDB" id="A7I8V5"/>
<organism evidence="3 4">
    <name type="scientific">Methanoregula boonei (strain DSM 21154 / JCM 14090 / 6A8)</name>
    <dbReference type="NCBI Taxonomy" id="456442"/>
    <lineage>
        <taxon>Archaea</taxon>
        <taxon>Methanobacteriati</taxon>
        <taxon>Methanobacteriota</taxon>
        <taxon>Stenosarchaea group</taxon>
        <taxon>Methanomicrobia</taxon>
        <taxon>Methanomicrobiales</taxon>
        <taxon>Methanoregulaceae</taxon>
        <taxon>Methanoregula</taxon>
    </lineage>
</organism>
<dbReference type="PANTHER" id="PTHR46558:SF4">
    <property type="entry name" value="DNA-BIDING PHAGE PROTEIN"/>
    <property type="match status" value="1"/>
</dbReference>
<sequence length="69" mass="7984">MKNKIKVYRAMHDLTQEDLAGAIGVTRQTILAIEKGKYVPSLDLAFRISRYFKVNIEEIFFYDENINGS</sequence>
<accession>A7I8V5</accession>
<dbReference type="KEGG" id="mbn:Mboo_1649"/>
<dbReference type="PROSITE" id="PS50943">
    <property type="entry name" value="HTH_CROC1"/>
    <property type="match status" value="1"/>
</dbReference>
<dbReference type="Proteomes" id="UP000002408">
    <property type="component" value="Chromosome"/>
</dbReference>
<dbReference type="Gene3D" id="1.10.260.40">
    <property type="entry name" value="lambda repressor-like DNA-binding domains"/>
    <property type="match status" value="1"/>
</dbReference>
<evidence type="ECO:0000259" key="2">
    <source>
        <dbReference type="PROSITE" id="PS50943"/>
    </source>
</evidence>
<protein>
    <submittedName>
        <fullName evidence="3">Transcriptional regulator, XRE family</fullName>
    </submittedName>
</protein>
<proteinExistence type="predicted"/>
<dbReference type="InterPro" id="IPR010982">
    <property type="entry name" value="Lambda_DNA-bd_dom_sf"/>
</dbReference>
<evidence type="ECO:0000313" key="4">
    <source>
        <dbReference type="Proteomes" id="UP000002408"/>
    </source>
</evidence>
<dbReference type="CDD" id="cd00093">
    <property type="entry name" value="HTH_XRE"/>
    <property type="match status" value="1"/>
</dbReference>
<evidence type="ECO:0000256" key="1">
    <source>
        <dbReference type="ARBA" id="ARBA00023125"/>
    </source>
</evidence>
<feature type="domain" description="HTH cro/C1-type" evidence="2">
    <location>
        <begin position="5"/>
        <end position="59"/>
    </location>
</feature>
<dbReference type="GO" id="GO:0003677">
    <property type="term" value="F:DNA binding"/>
    <property type="evidence" value="ECO:0007669"/>
    <property type="project" value="UniProtKB-KW"/>
</dbReference>
<dbReference type="Pfam" id="PF01381">
    <property type="entry name" value="HTH_3"/>
    <property type="match status" value="1"/>
</dbReference>
<dbReference type="OrthoDB" id="67699at2157"/>
<dbReference type="GeneID" id="5411194"/>
<dbReference type="SMART" id="SM00530">
    <property type="entry name" value="HTH_XRE"/>
    <property type="match status" value="1"/>
</dbReference>
<dbReference type="RefSeq" id="WP_012107212.1">
    <property type="nucleotide sequence ID" value="NC_009712.1"/>
</dbReference>
<reference evidence="4" key="1">
    <citation type="journal article" date="2015" name="Microbiology">
        <title>Genome of Methanoregula boonei 6A8 reveals adaptations to oligotrophic peatland environments.</title>
        <authorList>
            <person name="Braeuer S."/>
            <person name="Cadillo-Quiroz H."/>
            <person name="Kyrpides N."/>
            <person name="Woyke T."/>
            <person name="Goodwin L."/>
            <person name="Detter C."/>
            <person name="Podell S."/>
            <person name="Yavitt J.B."/>
            <person name="Zinder S.H."/>
        </authorList>
    </citation>
    <scope>NUCLEOTIDE SEQUENCE [LARGE SCALE GENOMIC DNA]</scope>
    <source>
        <strain evidence="4">DSM 21154 / JCM 14090 / 6A8</strain>
    </source>
</reference>
<dbReference type="SUPFAM" id="SSF47413">
    <property type="entry name" value="lambda repressor-like DNA-binding domains"/>
    <property type="match status" value="1"/>
</dbReference>
<dbReference type="eggNOG" id="arCOG01864">
    <property type="taxonomic scope" value="Archaea"/>
</dbReference>
<dbReference type="EMBL" id="CP000780">
    <property type="protein sequence ID" value="ABS56166.1"/>
    <property type="molecule type" value="Genomic_DNA"/>
</dbReference>
<keyword evidence="1" id="KW-0238">DNA-binding</keyword>
<keyword evidence="4" id="KW-1185">Reference proteome</keyword>
<gene>
    <name evidence="3" type="ordered locus">Mboo_1649</name>
</gene>
<dbReference type="STRING" id="456442.Mboo_1649"/>
<dbReference type="HOGENOM" id="CLU_066192_44_1_2"/>
<name>A7I8V5_METB6</name>